<dbReference type="Proteomes" id="UP000295729">
    <property type="component" value="Unassembled WGS sequence"/>
</dbReference>
<proteinExistence type="predicted"/>
<dbReference type="SUPFAM" id="SSF50969">
    <property type="entry name" value="YVTN repeat-like/Quinoprotein amine dehydrogenase"/>
    <property type="match status" value="1"/>
</dbReference>
<evidence type="ECO:0008006" key="3">
    <source>
        <dbReference type="Google" id="ProtNLM"/>
    </source>
</evidence>
<name>A0A4R6X787_9GAMM</name>
<evidence type="ECO:0000313" key="1">
    <source>
        <dbReference type="EMBL" id="TDR14935.1"/>
    </source>
</evidence>
<dbReference type="RefSeq" id="WP_133559574.1">
    <property type="nucleotide sequence ID" value="NZ_SNZA01000001.1"/>
</dbReference>
<dbReference type="PIRSF" id="PIRSF028101">
    <property type="entry name" value="UCP028101"/>
    <property type="match status" value="1"/>
</dbReference>
<protein>
    <recommendedName>
        <fullName evidence="3">DUF1513 domain-containing protein</fullName>
    </recommendedName>
</protein>
<reference evidence="1 2" key="1">
    <citation type="submission" date="2019-03" db="EMBL/GenBank/DDBJ databases">
        <title>Genomic Encyclopedia of Type Strains, Phase IV (KMG-IV): sequencing the most valuable type-strain genomes for metagenomic binning, comparative biology and taxonomic classification.</title>
        <authorList>
            <person name="Goeker M."/>
        </authorList>
    </citation>
    <scope>NUCLEOTIDE SEQUENCE [LARGE SCALE GENOMIC DNA]</scope>
    <source>
        <strain evidence="1 2">DSM 5604</strain>
    </source>
</reference>
<dbReference type="InterPro" id="IPR008311">
    <property type="entry name" value="UCP028101"/>
</dbReference>
<accession>A0A4R6X787</accession>
<organism evidence="1 2">
    <name type="scientific">Marinomonas communis</name>
    <dbReference type="NCBI Taxonomy" id="28254"/>
    <lineage>
        <taxon>Bacteria</taxon>
        <taxon>Pseudomonadati</taxon>
        <taxon>Pseudomonadota</taxon>
        <taxon>Gammaproteobacteria</taxon>
        <taxon>Oceanospirillales</taxon>
        <taxon>Oceanospirillaceae</taxon>
        <taxon>Marinomonas</taxon>
    </lineage>
</organism>
<dbReference type="InterPro" id="IPR011044">
    <property type="entry name" value="Quino_amine_DH_bsu"/>
</dbReference>
<dbReference type="AlphaFoldDB" id="A0A4R6X787"/>
<sequence length="371" mass="41382">MNLSRRQFLASSLAAWTIPTWASSLPVKSNQELFISAFSKSKTEHFIGAFLTNGELLWSMALPDRAHAPVVHPTHSVVGAVARRPGFYIDFFNPITGKLFSRIEPLKDHHFYGHAVFTEDGQTLITQENHYPTGEGKIVLRQWPTGDVLHEYSSGGIGPHESVLMNQSTLVIANGGLKTHPDNDRDILNLDTMQPNVTYLSLKDGSILNHVSHAPELHKLSIRHLDVNAKGEVALGFQYQGELWEQVPLVAISTKESKDLEYLPIPEHVRARFKQYCGSVCFDQSGETLAISTPRGGFVAYWDVPSRTFLKVDNCRDVCGLVATDKINEFVLTSGTGKQLLSAPRNSQISQINQLVGVHWDNHLRRIELNI</sequence>
<keyword evidence="2" id="KW-1185">Reference proteome</keyword>
<gene>
    <name evidence="1" type="ORF">C8D85_0285</name>
</gene>
<dbReference type="Pfam" id="PF07433">
    <property type="entry name" value="DUF1513"/>
    <property type="match status" value="1"/>
</dbReference>
<comment type="caution">
    <text evidence="1">The sequence shown here is derived from an EMBL/GenBank/DDBJ whole genome shotgun (WGS) entry which is preliminary data.</text>
</comment>
<evidence type="ECO:0000313" key="2">
    <source>
        <dbReference type="Proteomes" id="UP000295729"/>
    </source>
</evidence>
<dbReference type="OrthoDB" id="5624218at2"/>
<dbReference type="EMBL" id="SNZA01000001">
    <property type="protein sequence ID" value="TDR14935.1"/>
    <property type="molecule type" value="Genomic_DNA"/>
</dbReference>